<feature type="domain" description="Glycosyltransferase subfamily 4-like N-terminal" evidence="2">
    <location>
        <begin position="86"/>
        <end position="172"/>
    </location>
</feature>
<dbReference type="InterPro" id="IPR001296">
    <property type="entry name" value="Glyco_trans_1"/>
</dbReference>
<accession>A0A2S5KS63</accession>
<organism evidence="3 4">
    <name type="scientific">Proteobacteria bacterium 228</name>
    <dbReference type="NCBI Taxonomy" id="2083153"/>
    <lineage>
        <taxon>Bacteria</taxon>
        <taxon>Pseudomonadati</taxon>
        <taxon>Pseudomonadota</taxon>
    </lineage>
</organism>
<dbReference type="EMBL" id="PRLP01000027">
    <property type="protein sequence ID" value="PPC77701.1"/>
    <property type="molecule type" value="Genomic_DNA"/>
</dbReference>
<feature type="domain" description="Glycosyl transferase family 1" evidence="1">
    <location>
        <begin position="188"/>
        <end position="342"/>
    </location>
</feature>
<dbReference type="OrthoDB" id="9802525at2"/>
<evidence type="ECO:0000313" key="4">
    <source>
        <dbReference type="Proteomes" id="UP000238196"/>
    </source>
</evidence>
<evidence type="ECO:0000259" key="1">
    <source>
        <dbReference type="Pfam" id="PF00534"/>
    </source>
</evidence>
<name>A0A2S5KS63_9PROT</name>
<comment type="caution">
    <text evidence="3">The sequence shown here is derived from an EMBL/GenBank/DDBJ whole genome shotgun (WGS) entry which is preliminary data.</text>
</comment>
<dbReference type="CDD" id="cd03801">
    <property type="entry name" value="GT4_PimA-like"/>
    <property type="match status" value="1"/>
</dbReference>
<dbReference type="Proteomes" id="UP000238196">
    <property type="component" value="Unassembled WGS sequence"/>
</dbReference>
<dbReference type="GO" id="GO:0016757">
    <property type="term" value="F:glycosyltransferase activity"/>
    <property type="evidence" value="ECO:0007669"/>
    <property type="project" value="InterPro"/>
</dbReference>
<gene>
    <name evidence="3" type="ORF">C4K68_08970</name>
</gene>
<proteinExistence type="predicted"/>
<dbReference type="PANTHER" id="PTHR12526:SF637">
    <property type="entry name" value="GLYCOSYLTRANSFERASE EPSF-RELATED"/>
    <property type="match status" value="1"/>
</dbReference>
<protein>
    <submittedName>
        <fullName evidence="3">Glycosyl transferase family 1</fullName>
    </submittedName>
</protein>
<reference evidence="3 4" key="1">
    <citation type="submission" date="2018-02" db="EMBL/GenBank/DDBJ databases">
        <title>novel marine gammaproteobacteria from coastal saline agro ecosystem.</title>
        <authorList>
            <person name="Krishnan R."/>
            <person name="Ramesh Kumar N."/>
        </authorList>
    </citation>
    <scope>NUCLEOTIDE SEQUENCE [LARGE SCALE GENOMIC DNA]</scope>
    <source>
        <strain evidence="3 4">228</strain>
    </source>
</reference>
<sequence>MDALLDQSLKPGTAVPRIIHLISSTAFYGAEKMLLEHCRATPGDHLVVLLGAPDELRQRFSEQGVRAQICHGLKELLAVVRANKSPQTLLNTHNFRAQLFGWAAAMLTQLPLIVTQHGFTPRSRKQRLYTWLSLRQCRLPWVRKVVCVANSVAQLHRLAGVAERKLQVIPNGLADISIPAHLEDLHQPQPLLGFVGRFSAEKGPDLFLDTVIPLCQQYPQLHAVMLGDGPEREVLEQRIQQAGLAARITLPGYQHNMLAWLQQLTALIISSRTEGTPMILLEAMQMQTPVVSFAVGGIPDVLTDAQDGLLAPALQCDLLRQQVQRLLDNPALAEQLTQQARHTLATRYYLPALAEQWLQVYRQLLPGAAPC</sequence>
<dbReference type="Pfam" id="PF00534">
    <property type="entry name" value="Glycos_transf_1"/>
    <property type="match status" value="1"/>
</dbReference>
<dbReference type="Gene3D" id="3.40.50.2000">
    <property type="entry name" value="Glycogen Phosphorylase B"/>
    <property type="match status" value="2"/>
</dbReference>
<keyword evidence="3" id="KW-0808">Transferase</keyword>
<dbReference type="SUPFAM" id="SSF53756">
    <property type="entry name" value="UDP-Glycosyltransferase/glycogen phosphorylase"/>
    <property type="match status" value="1"/>
</dbReference>
<dbReference type="Pfam" id="PF13439">
    <property type="entry name" value="Glyco_transf_4"/>
    <property type="match status" value="1"/>
</dbReference>
<dbReference type="PANTHER" id="PTHR12526">
    <property type="entry name" value="GLYCOSYLTRANSFERASE"/>
    <property type="match status" value="1"/>
</dbReference>
<dbReference type="AlphaFoldDB" id="A0A2S5KS63"/>
<dbReference type="InterPro" id="IPR028098">
    <property type="entry name" value="Glyco_trans_4-like_N"/>
</dbReference>
<evidence type="ECO:0000259" key="2">
    <source>
        <dbReference type="Pfam" id="PF13439"/>
    </source>
</evidence>
<evidence type="ECO:0000313" key="3">
    <source>
        <dbReference type="EMBL" id="PPC77701.1"/>
    </source>
</evidence>